<reference evidence="1" key="2">
    <citation type="journal article" date="2015" name="Data Brief">
        <title>Shoot transcriptome of the giant reed, Arundo donax.</title>
        <authorList>
            <person name="Barrero R.A."/>
            <person name="Guerrero F.D."/>
            <person name="Moolhuijzen P."/>
            <person name="Goolsby J.A."/>
            <person name="Tidwell J."/>
            <person name="Bellgard S.E."/>
            <person name="Bellgard M.I."/>
        </authorList>
    </citation>
    <scope>NUCLEOTIDE SEQUENCE</scope>
    <source>
        <tissue evidence="1">Shoot tissue taken approximately 20 cm above the soil surface</tissue>
    </source>
</reference>
<dbReference type="AlphaFoldDB" id="A0A0A9BH41"/>
<organism evidence="1">
    <name type="scientific">Arundo donax</name>
    <name type="common">Giant reed</name>
    <name type="synonym">Donax arundinaceus</name>
    <dbReference type="NCBI Taxonomy" id="35708"/>
    <lineage>
        <taxon>Eukaryota</taxon>
        <taxon>Viridiplantae</taxon>
        <taxon>Streptophyta</taxon>
        <taxon>Embryophyta</taxon>
        <taxon>Tracheophyta</taxon>
        <taxon>Spermatophyta</taxon>
        <taxon>Magnoliopsida</taxon>
        <taxon>Liliopsida</taxon>
        <taxon>Poales</taxon>
        <taxon>Poaceae</taxon>
        <taxon>PACMAD clade</taxon>
        <taxon>Arundinoideae</taxon>
        <taxon>Arundineae</taxon>
        <taxon>Arundo</taxon>
    </lineage>
</organism>
<proteinExistence type="predicted"/>
<accession>A0A0A9BH41</accession>
<dbReference type="EMBL" id="GBRH01235259">
    <property type="protein sequence ID" value="JAD62636.1"/>
    <property type="molecule type" value="Transcribed_RNA"/>
</dbReference>
<name>A0A0A9BH41_ARUDO</name>
<reference evidence="1" key="1">
    <citation type="submission" date="2014-09" db="EMBL/GenBank/DDBJ databases">
        <authorList>
            <person name="Magalhaes I.L.F."/>
            <person name="Oliveira U."/>
            <person name="Santos F.R."/>
            <person name="Vidigal T.H.D.A."/>
            <person name="Brescovit A.D."/>
            <person name="Santos A.J."/>
        </authorList>
    </citation>
    <scope>NUCLEOTIDE SEQUENCE</scope>
    <source>
        <tissue evidence="1">Shoot tissue taken approximately 20 cm above the soil surface</tissue>
    </source>
</reference>
<evidence type="ECO:0000313" key="1">
    <source>
        <dbReference type="EMBL" id="JAD62636.1"/>
    </source>
</evidence>
<protein>
    <submittedName>
        <fullName evidence="1">Uncharacterized protein</fullName>
    </submittedName>
</protein>
<sequence length="57" mass="6827">MEPYIVNPHATWQFWCIMRVAYCVYFSAHGSWNHHCDICFSKFPIKLLCRIFILTGM</sequence>